<organism evidence="6 7">
    <name type="scientific">Amantichitinum ursilacus</name>
    <dbReference type="NCBI Taxonomy" id="857265"/>
    <lineage>
        <taxon>Bacteria</taxon>
        <taxon>Pseudomonadati</taxon>
        <taxon>Pseudomonadota</taxon>
        <taxon>Betaproteobacteria</taxon>
        <taxon>Neisseriales</taxon>
        <taxon>Chitinibacteraceae</taxon>
        <taxon>Amantichitinum</taxon>
    </lineage>
</organism>
<evidence type="ECO:0000313" key="6">
    <source>
        <dbReference type="EMBL" id="KPC49604.1"/>
    </source>
</evidence>
<keyword evidence="2" id="KW-0288">FMN</keyword>
<accession>A0A0N0GL07</accession>
<evidence type="ECO:0000313" key="7">
    <source>
        <dbReference type="Proteomes" id="UP000037939"/>
    </source>
</evidence>
<dbReference type="PANTHER" id="PTHR42847:SF4">
    <property type="entry name" value="ALKANESULFONATE MONOOXYGENASE-RELATED"/>
    <property type="match status" value="1"/>
</dbReference>
<dbReference type="PANTHER" id="PTHR42847">
    <property type="entry name" value="ALKANESULFONATE MONOOXYGENASE"/>
    <property type="match status" value="1"/>
</dbReference>
<dbReference type="InterPro" id="IPR050172">
    <property type="entry name" value="SsuD_RutA_monooxygenase"/>
</dbReference>
<sequence length="398" mass="43813">MSIEFLWRLPVHGDGRNAHDQHTRGEWNARAAHRVAPRQQDPDFAYIDYLGQVARAADINHFHGVLIPAFRHTEEPWMVAAALARETRRLRLLIAIQPWFIHPAYATQMAASLQRLSQGRVEWNVITGGGGAEQEAYGDFIGHDQRYERTGEFLDFIKGYASGEPFSYDGKYFKVNEGGLTAPMTHYPTPRIWLAGASPAAMAVAARHGDIHLTWGEPLAKQKEVIAQARRALEAAGSERDLRYGMRIDILARDTEAEAWAELRRMYGTVTEQTLGFGRRKNNSKAASESVGAQRQFALHGGAKDFDSLIVGPNLWSGMSSVRGGPGCVIVGNYEQVAQRLAEYVDIGVSHFILASNPHLEEAYRVGEEVLPLVPQAVKGALSIAAETATTATATATV</sequence>
<dbReference type="GO" id="GO:0046306">
    <property type="term" value="P:alkanesulfonate catabolic process"/>
    <property type="evidence" value="ECO:0007669"/>
    <property type="project" value="TreeGrafter"/>
</dbReference>
<dbReference type="RefSeq" id="WP_053939538.1">
    <property type="nucleotide sequence ID" value="NZ_LAQT01000036.1"/>
</dbReference>
<evidence type="ECO:0000256" key="3">
    <source>
        <dbReference type="ARBA" id="ARBA00023002"/>
    </source>
</evidence>
<comment type="caution">
    <text evidence="6">The sequence shown here is derived from an EMBL/GenBank/DDBJ whole genome shotgun (WGS) entry which is preliminary data.</text>
</comment>
<dbReference type="Pfam" id="PF00296">
    <property type="entry name" value="Bac_luciferase"/>
    <property type="match status" value="1"/>
</dbReference>
<evidence type="ECO:0000256" key="1">
    <source>
        <dbReference type="ARBA" id="ARBA00022630"/>
    </source>
</evidence>
<evidence type="ECO:0000256" key="4">
    <source>
        <dbReference type="ARBA" id="ARBA00023033"/>
    </source>
</evidence>
<dbReference type="OrthoDB" id="9814695at2"/>
<reference evidence="6 7" key="1">
    <citation type="submission" date="2015-07" db="EMBL/GenBank/DDBJ databases">
        <title>Draft genome sequence of the Amantichitinum ursilacus IGB-41, a new chitin-degrading bacterium.</title>
        <authorList>
            <person name="Kirstahler P."/>
            <person name="Guenther M."/>
            <person name="Grumaz C."/>
            <person name="Rupp S."/>
            <person name="Zibek S."/>
            <person name="Sohn K."/>
        </authorList>
    </citation>
    <scope>NUCLEOTIDE SEQUENCE [LARGE SCALE GENOMIC DNA]</scope>
    <source>
        <strain evidence="6 7">IGB-41</strain>
    </source>
</reference>
<dbReference type="STRING" id="857265.WG78_19815"/>
<proteinExistence type="predicted"/>
<protein>
    <submittedName>
        <fullName evidence="6">Alkanesulfonate monooxygenase</fullName>
        <ecNumber evidence="6">1.14.14.5</ecNumber>
    </submittedName>
</protein>
<dbReference type="SUPFAM" id="SSF51679">
    <property type="entry name" value="Bacterial luciferase-like"/>
    <property type="match status" value="1"/>
</dbReference>
<gene>
    <name evidence="6" type="primary">ssuD_1</name>
    <name evidence="6" type="ORF">WG78_19815</name>
</gene>
<dbReference type="Proteomes" id="UP000037939">
    <property type="component" value="Unassembled WGS sequence"/>
</dbReference>
<dbReference type="PATRIC" id="fig|857265.3.peg.4059"/>
<evidence type="ECO:0000256" key="2">
    <source>
        <dbReference type="ARBA" id="ARBA00022643"/>
    </source>
</evidence>
<keyword evidence="7" id="KW-1185">Reference proteome</keyword>
<keyword evidence="1" id="KW-0285">Flavoprotein</keyword>
<dbReference type="AlphaFoldDB" id="A0A0N0GL07"/>
<keyword evidence="4 6" id="KW-0503">Monooxygenase</keyword>
<name>A0A0N0GL07_9NEIS</name>
<feature type="domain" description="Luciferase-like" evidence="5">
    <location>
        <begin position="38"/>
        <end position="351"/>
    </location>
</feature>
<dbReference type="EMBL" id="LAQT01000036">
    <property type="protein sequence ID" value="KPC49604.1"/>
    <property type="molecule type" value="Genomic_DNA"/>
</dbReference>
<keyword evidence="3 6" id="KW-0560">Oxidoreductase</keyword>
<dbReference type="InterPro" id="IPR036661">
    <property type="entry name" value="Luciferase-like_sf"/>
</dbReference>
<dbReference type="InterPro" id="IPR011251">
    <property type="entry name" value="Luciferase-like_dom"/>
</dbReference>
<dbReference type="EC" id="1.14.14.5" evidence="6"/>
<dbReference type="GO" id="GO:0008726">
    <property type="term" value="F:alkanesulfonate monooxygenase activity"/>
    <property type="evidence" value="ECO:0007669"/>
    <property type="project" value="UniProtKB-EC"/>
</dbReference>
<evidence type="ECO:0000259" key="5">
    <source>
        <dbReference type="Pfam" id="PF00296"/>
    </source>
</evidence>
<dbReference type="Gene3D" id="3.20.20.30">
    <property type="entry name" value="Luciferase-like domain"/>
    <property type="match status" value="1"/>
</dbReference>